<comment type="caution">
    <text evidence="3">The sequence shown here is derived from an EMBL/GenBank/DDBJ whole genome shotgun (WGS) entry which is preliminary data.</text>
</comment>
<feature type="domain" description="Inositolphosphotransferase Aur1/Ipt1" evidence="2">
    <location>
        <begin position="90"/>
        <end position="275"/>
    </location>
</feature>
<accession>A0A2A4YSA3</accession>
<dbReference type="AlphaFoldDB" id="A0A2A4YSA3"/>
<evidence type="ECO:0000313" key="3">
    <source>
        <dbReference type="EMBL" id="PCI97490.1"/>
    </source>
</evidence>
<feature type="transmembrane region" description="Helical" evidence="1">
    <location>
        <begin position="119"/>
        <end position="137"/>
    </location>
</feature>
<reference key="1">
    <citation type="submission" date="2017-08" db="EMBL/GenBank/DDBJ databases">
        <title>A dynamic microbial community with high functional redundancy inhabits the cold, oxic subseafloor aquifer.</title>
        <authorList>
            <person name="Tully B.J."/>
            <person name="Wheat C.G."/>
            <person name="Glazer B.T."/>
            <person name="Huber J.A."/>
        </authorList>
    </citation>
    <scope>NUCLEOTIDE SEQUENCE [LARGE SCALE GENOMIC DNA]</scope>
</reference>
<keyword evidence="1" id="KW-0472">Membrane</keyword>
<evidence type="ECO:0000256" key="1">
    <source>
        <dbReference type="SAM" id="Phobius"/>
    </source>
</evidence>
<feature type="transmembrane region" description="Helical" evidence="1">
    <location>
        <begin position="206"/>
        <end position="228"/>
    </location>
</feature>
<feature type="transmembrane region" description="Helical" evidence="1">
    <location>
        <begin position="260"/>
        <end position="278"/>
    </location>
</feature>
<organism evidence="3">
    <name type="scientific">OCS116 cluster bacterium</name>
    <dbReference type="NCBI Taxonomy" id="2030921"/>
    <lineage>
        <taxon>Bacteria</taxon>
        <taxon>Pseudomonadati</taxon>
        <taxon>Pseudomonadota</taxon>
        <taxon>Alphaproteobacteria</taxon>
        <taxon>OCS116 cluster</taxon>
    </lineage>
</organism>
<protein>
    <recommendedName>
        <fullName evidence="2">Inositolphosphotransferase Aur1/Ipt1 domain-containing protein</fullName>
    </recommendedName>
</protein>
<feature type="transmembrane region" description="Helical" evidence="1">
    <location>
        <begin position="24"/>
        <end position="44"/>
    </location>
</feature>
<dbReference type="CDD" id="cd01610">
    <property type="entry name" value="PAP2_like"/>
    <property type="match status" value="1"/>
</dbReference>
<reference evidence="3" key="2">
    <citation type="journal article" date="2018" name="ISME J.">
        <title>A dynamic microbial community with high functional redundancy inhabits the cold, oxic subseafloor aquifer.</title>
        <authorList>
            <person name="Tully B.J."/>
            <person name="Wheat C.G."/>
            <person name="Glazer B.T."/>
            <person name="Huber J.A."/>
        </authorList>
    </citation>
    <scope>NUCLEOTIDE SEQUENCE</scope>
    <source>
        <strain evidence="3">NORP83</strain>
    </source>
</reference>
<dbReference type="InterPro" id="IPR026841">
    <property type="entry name" value="Aur1/Ipt1"/>
</dbReference>
<proteinExistence type="predicted"/>
<dbReference type="EMBL" id="NVUS01000029">
    <property type="protein sequence ID" value="PCI97490.1"/>
    <property type="molecule type" value="Genomic_DNA"/>
</dbReference>
<feature type="transmembrane region" description="Helical" evidence="1">
    <location>
        <begin position="235"/>
        <end position="254"/>
    </location>
</feature>
<keyword evidence="1" id="KW-1133">Transmembrane helix</keyword>
<name>A0A2A4YSA3_9PROT</name>
<sequence length="285" mass="31614">MVFFVVMLIGNAIWLSLSPIDVDILSYGPAYAIIALGGVLYLIYKYKRPDYNIMTLLSAALFFLLATNILSITSYLMTSLPLPLRDAWFNGFDLWLGFNFNRVLLLTNGNEWAAKILPLFYHSSLFQMILIVLLLAALKPAKLIEFCRLYLIIICITFIIALLLPAMGPYDYLNVVPQSLANLGEHTGRLHIKTIEALRAGGDFTISFTSITGLVTFPSFHTALALLVPYALRDYKWLCILAIAVNVIVLIATVPIGGHYLTDILGGILLTVSVILATKKPDLNE</sequence>
<evidence type="ECO:0000259" key="2">
    <source>
        <dbReference type="Pfam" id="PF14378"/>
    </source>
</evidence>
<dbReference type="Gene3D" id="1.20.144.10">
    <property type="entry name" value="Phosphatidic acid phosphatase type 2/haloperoxidase"/>
    <property type="match status" value="1"/>
</dbReference>
<feature type="transmembrane region" description="Helical" evidence="1">
    <location>
        <begin position="149"/>
        <end position="167"/>
    </location>
</feature>
<feature type="transmembrane region" description="Helical" evidence="1">
    <location>
        <begin position="56"/>
        <end position="77"/>
    </location>
</feature>
<dbReference type="Pfam" id="PF14378">
    <property type="entry name" value="PAP2_3"/>
    <property type="match status" value="1"/>
</dbReference>
<gene>
    <name evidence="3" type="ORF">COB13_15600</name>
</gene>
<keyword evidence="1" id="KW-0812">Transmembrane</keyword>
<dbReference type="GO" id="GO:0016020">
    <property type="term" value="C:membrane"/>
    <property type="evidence" value="ECO:0007669"/>
    <property type="project" value="UniProtKB-SubCell"/>
</dbReference>